<proteinExistence type="predicted"/>
<sequence length="165" mass="17804">MSDTDGVSSAQGKDVAQGDALRRSDTPHLAGGNDGGARQTHPDLQALKNAQSRARRVGLFLSKQGTTYTLLRGTGEVIATGNLPSVLAHIPDRRRYAHQSQPRPQWQQIIDDYLLTLAAAGKPNTTITLRRIQLSKMGREIGGTPTELTADEDSVSPMTTFSRPS</sequence>
<dbReference type="KEGG" id="mseo:MSEO_15340"/>
<evidence type="ECO:0000256" key="1">
    <source>
        <dbReference type="SAM" id="MobiDB-lite"/>
    </source>
</evidence>
<feature type="compositionally biased region" description="Polar residues" evidence="1">
    <location>
        <begin position="156"/>
        <end position="165"/>
    </location>
</feature>
<feature type="region of interest" description="Disordered" evidence="1">
    <location>
        <begin position="140"/>
        <end position="165"/>
    </location>
</feature>
<dbReference type="EMBL" id="AP022582">
    <property type="protein sequence ID" value="BBY01035.1"/>
    <property type="molecule type" value="Genomic_DNA"/>
</dbReference>
<gene>
    <name evidence="2" type="ORF">MSEO_15340</name>
</gene>
<accession>A0A7I7NX67</accession>
<dbReference type="Proteomes" id="UP000466632">
    <property type="component" value="Chromosome"/>
</dbReference>
<name>A0A7I7NX67_9MYCO</name>
<dbReference type="AlphaFoldDB" id="A0A7I7NX67"/>
<organism evidence="2 3">
    <name type="scientific">Mycobacterium seoulense</name>
    <dbReference type="NCBI Taxonomy" id="386911"/>
    <lineage>
        <taxon>Bacteria</taxon>
        <taxon>Bacillati</taxon>
        <taxon>Actinomycetota</taxon>
        <taxon>Actinomycetes</taxon>
        <taxon>Mycobacteriales</taxon>
        <taxon>Mycobacteriaceae</taxon>
        <taxon>Mycobacterium</taxon>
    </lineage>
</organism>
<feature type="region of interest" description="Disordered" evidence="1">
    <location>
        <begin position="1"/>
        <end position="43"/>
    </location>
</feature>
<evidence type="ECO:0000313" key="2">
    <source>
        <dbReference type="EMBL" id="BBY01035.1"/>
    </source>
</evidence>
<protein>
    <submittedName>
        <fullName evidence="2">Uncharacterized protein</fullName>
    </submittedName>
</protein>
<evidence type="ECO:0000313" key="3">
    <source>
        <dbReference type="Proteomes" id="UP000466632"/>
    </source>
</evidence>
<feature type="compositionally biased region" description="Polar residues" evidence="1">
    <location>
        <begin position="1"/>
        <end position="11"/>
    </location>
</feature>
<keyword evidence="3" id="KW-1185">Reference proteome</keyword>
<reference evidence="2 3" key="1">
    <citation type="journal article" date="2019" name="Emerg. Microbes Infect.">
        <title>Comprehensive subspecies identification of 175 nontuberculous mycobacteria species based on 7547 genomic profiles.</title>
        <authorList>
            <person name="Matsumoto Y."/>
            <person name="Kinjo T."/>
            <person name="Motooka D."/>
            <person name="Nabeya D."/>
            <person name="Jung N."/>
            <person name="Uechi K."/>
            <person name="Horii T."/>
            <person name="Iida T."/>
            <person name="Fujita J."/>
            <person name="Nakamura S."/>
        </authorList>
    </citation>
    <scope>NUCLEOTIDE SEQUENCE [LARGE SCALE GENOMIC DNA]</scope>
    <source>
        <strain evidence="2 3">JCM 16018</strain>
    </source>
</reference>